<accession>A0ABY4VW10</accession>
<protein>
    <submittedName>
        <fullName evidence="2">Phage antirepressor KilAC domain-containing protein</fullName>
    </submittedName>
</protein>
<dbReference type="InterPro" id="IPR017880">
    <property type="entry name" value="KilA_N"/>
</dbReference>
<dbReference type="SMART" id="SM01252">
    <property type="entry name" value="KilA-N"/>
    <property type="match status" value="1"/>
</dbReference>
<sequence>MTGNNPAQQIGLQALQQNSIATRREAGVDLLSIQGVDIRTDDAGRFCLNDLQRAATVGMNPRTVEVYEFMRRPETVELVTEISNTGNSRISPVETKRGNGGGTYVCKELVYAYAMWISPAFHLKVIRAFDDLVMGRAAPNFHIPQSLPEALRLAADLADKNAALTAVVAEQAPKVEALDRISAADGSLCIRDTAKALQVRPIDLTRWLQGHGWIYRRAGNGSWLGYQDKVQIGYLEHKVTTVSRSDGSDKVVEQVRVTPKGLTKLAQAIRADLACMDRVAA</sequence>
<dbReference type="Pfam" id="PF03374">
    <property type="entry name" value="ANT"/>
    <property type="match status" value="1"/>
</dbReference>
<organism evidence="2 3">
    <name type="scientific">Cupriavidus gilardii</name>
    <dbReference type="NCBI Taxonomy" id="82541"/>
    <lineage>
        <taxon>Bacteria</taxon>
        <taxon>Pseudomonadati</taxon>
        <taxon>Pseudomonadota</taxon>
        <taxon>Betaproteobacteria</taxon>
        <taxon>Burkholderiales</taxon>
        <taxon>Burkholderiaceae</taxon>
        <taxon>Cupriavidus</taxon>
    </lineage>
</organism>
<dbReference type="RefSeq" id="WP_252252667.1">
    <property type="nucleotide sequence ID" value="NZ_CP098736.1"/>
</dbReference>
<reference evidence="2" key="1">
    <citation type="submission" date="2022-06" db="EMBL/GenBank/DDBJ databases">
        <title>Complete genome sequence and characterization of Cupriavidus gilardii QJ1 isolated from contaminating cells.</title>
        <authorList>
            <person name="Qi J."/>
        </authorList>
    </citation>
    <scope>NUCLEOTIDE SEQUENCE</scope>
    <source>
        <strain evidence="2">QJ1</strain>
    </source>
</reference>
<evidence type="ECO:0000259" key="1">
    <source>
        <dbReference type="PROSITE" id="PS51301"/>
    </source>
</evidence>
<dbReference type="PROSITE" id="PS51301">
    <property type="entry name" value="KILA_N"/>
    <property type="match status" value="1"/>
</dbReference>
<dbReference type="InterPro" id="IPR018004">
    <property type="entry name" value="KilA/APSES_HTH"/>
</dbReference>
<proteinExistence type="predicted"/>
<dbReference type="InterPro" id="IPR005039">
    <property type="entry name" value="Ant_C"/>
</dbReference>
<dbReference type="Proteomes" id="UP001056648">
    <property type="component" value="Chromosome 2"/>
</dbReference>
<evidence type="ECO:0000313" key="2">
    <source>
        <dbReference type="EMBL" id="USE78930.1"/>
    </source>
</evidence>
<feature type="domain" description="KilA-N" evidence="1">
    <location>
        <begin position="27"/>
        <end position="132"/>
    </location>
</feature>
<dbReference type="EMBL" id="CP098736">
    <property type="protein sequence ID" value="USE78930.1"/>
    <property type="molecule type" value="Genomic_DNA"/>
</dbReference>
<dbReference type="Pfam" id="PF04383">
    <property type="entry name" value="KilA-N"/>
    <property type="match status" value="1"/>
</dbReference>
<gene>
    <name evidence="2" type="ORF">NDR89_20045</name>
</gene>
<keyword evidence="3" id="KW-1185">Reference proteome</keyword>
<evidence type="ECO:0000313" key="3">
    <source>
        <dbReference type="Proteomes" id="UP001056648"/>
    </source>
</evidence>
<name>A0ABY4VW10_9BURK</name>